<reference evidence="13" key="3">
    <citation type="journal article" date="2020" name="Plant Biotechnol. J.">
        <title>The pomegranate (Punica granatum L.) draft genome dissects genetic divergence between soft- and hard-seeded cultivars.</title>
        <authorList>
            <person name="Luo X."/>
            <person name="Li H."/>
            <person name="Wu Z."/>
            <person name="Yao W."/>
            <person name="Zhao P."/>
            <person name="Cao D."/>
            <person name="Yu H."/>
            <person name="Li K."/>
            <person name="Poudel K."/>
            <person name="Zhao D."/>
            <person name="Zhang F."/>
            <person name="Xia X."/>
            <person name="Chen L."/>
            <person name="Wang Q."/>
            <person name="Jing D."/>
            <person name="Cao S."/>
        </authorList>
    </citation>
    <scope>NUCLEOTIDE SEQUENCE [LARGE SCALE GENOMIC DNA]</scope>
</reference>
<keyword evidence="2" id="KW-0813">Transport</keyword>
<evidence type="ECO:0000256" key="8">
    <source>
        <dbReference type="ARBA" id="ARBA00037801"/>
    </source>
</evidence>
<keyword evidence="3 9" id="KW-0812">Transmembrane</keyword>
<dbReference type="CDD" id="cd21442">
    <property type="entry name" value="SNARE_NTD_STX6-like"/>
    <property type="match status" value="1"/>
</dbReference>
<dbReference type="GO" id="GO:0016020">
    <property type="term" value="C:membrane"/>
    <property type="evidence" value="ECO:0007669"/>
    <property type="project" value="InterPro"/>
</dbReference>
<dbReference type="Proteomes" id="UP000515151">
    <property type="component" value="Chromosome 3"/>
</dbReference>
<evidence type="ECO:0000256" key="7">
    <source>
        <dbReference type="ARBA" id="ARBA00023136"/>
    </source>
</evidence>
<evidence type="ECO:0000313" key="14">
    <source>
        <dbReference type="RefSeq" id="XP_031388190.1"/>
    </source>
</evidence>
<keyword evidence="4" id="KW-0653">Protein transport</keyword>
<evidence type="ECO:0000256" key="1">
    <source>
        <dbReference type="ARBA" id="ARBA00009063"/>
    </source>
</evidence>
<evidence type="ECO:0000313" key="11">
    <source>
        <dbReference type="EMBL" id="OWM65778.1"/>
    </source>
</evidence>
<comment type="subcellular location">
    <subcellularLocation>
        <location evidence="8">Golgi apparatus</location>
        <location evidence="8">trans-Golgi network membrane</location>
        <topology evidence="8">Single-pass type IV membrane protein</topology>
    </subcellularLocation>
</comment>
<reference evidence="12" key="1">
    <citation type="journal article" date="2017" name="Plant J.">
        <title>The pomegranate (Punica granatum L.) genome and the genomics of punicalagin biosynthesis.</title>
        <authorList>
            <person name="Qin G."/>
            <person name="Xu C."/>
            <person name="Ming R."/>
            <person name="Tang H."/>
            <person name="Guyot R."/>
            <person name="Kramer E.M."/>
            <person name="Hu Y."/>
            <person name="Yi X."/>
            <person name="Qi Y."/>
            <person name="Xu X."/>
            <person name="Gao Z."/>
            <person name="Pan H."/>
            <person name="Jian J."/>
            <person name="Tian Y."/>
            <person name="Yue Z."/>
            <person name="Xu Y."/>
        </authorList>
    </citation>
    <scope>NUCLEOTIDE SEQUENCE [LARGE SCALE GENOMIC DNA]</scope>
    <source>
        <strain evidence="12">cv. Dabenzi</strain>
    </source>
</reference>
<dbReference type="GO" id="GO:0015031">
    <property type="term" value="P:protein transport"/>
    <property type="evidence" value="ECO:0007669"/>
    <property type="project" value="UniProtKB-KW"/>
</dbReference>
<dbReference type="InterPro" id="IPR010989">
    <property type="entry name" value="SNARE"/>
</dbReference>
<dbReference type="GO" id="GO:0005794">
    <property type="term" value="C:Golgi apparatus"/>
    <property type="evidence" value="ECO:0007669"/>
    <property type="project" value="UniProtKB-SubCell"/>
</dbReference>
<feature type="transmembrane region" description="Helical" evidence="9">
    <location>
        <begin position="294"/>
        <end position="311"/>
    </location>
</feature>
<dbReference type="PANTHER" id="PTHR34949">
    <property type="entry name" value="OS05G0443700 PROTEIN"/>
    <property type="match status" value="1"/>
</dbReference>
<reference evidence="14" key="4">
    <citation type="submission" date="2025-04" db="UniProtKB">
        <authorList>
            <consortium name="RefSeq"/>
        </authorList>
    </citation>
    <scope>IDENTIFICATION</scope>
    <source>
        <tissue evidence="14">Leaf</tissue>
    </source>
</reference>
<dbReference type="Proteomes" id="UP000197138">
    <property type="component" value="Unassembled WGS sequence"/>
</dbReference>
<dbReference type="InterPro" id="IPR015260">
    <property type="entry name" value="Syntaxin-6/10/61_N"/>
</dbReference>
<keyword evidence="13" id="KW-1185">Reference proteome</keyword>
<keyword evidence="7 9" id="KW-0472">Membrane</keyword>
<evidence type="ECO:0000256" key="6">
    <source>
        <dbReference type="ARBA" id="ARBA00023034"/>
    </source>
</evidence>
<dbReference type="AlphaFoldDB" id="A0A218VZZ0"/>
<sequence length="313" mass="35687">MMVANSFTMWQKDTFFSAAEEVQESADLMESTYRAWDRVRKESLAADDLSELSRDLQTALGTAKWQLEEFEKAVRLSYGIYDDKNTTNRHGQFIAAIRSQISRVEGELQESLCEGEKQPLQWVNLDEEERDDLALFLAGSSQLLQTPTDDCCKKQDPTTNVACGRGIWDGGLKDGKSYNDDNNFVRGMEAKEIPGTRDEITCTGTRRTWSSPNIADWKIAIADEDEESRRLIPSIEVKPKDKGSRNLFWRQRGGERSSAKSVAALFNQLFGHGQMLQRQSQSPRHIQFGRSMRLMLILMLTIFLIVPFVFYST</sequence>
<dbReference type="SUPFAM" id="SSF47661">
    <property type="entry name" value="t-snare proteins"/>
    <property type="match status" value="1"/>
</dbReference>
<keyword evidence="5 9" id="KW-1133">Transmembrane helix</keyword>
<evidence type="ECO:0000313" key="12">
    <source>
        <dbReference type="Proteomes" id="UP000197138"/>
    </source>
</evidence>
<evidence type="ECO:0000256" key="3">
    <source>
        <dbReference type="ARBA" id="ARBA00022692"/>
    </source>
</evidence>
<organism evidence="11 12">
    <name type="scientific">Punica granatum</name>
    <name type="common">Pomegranate</name>
    <dbReference type="NCBI Taxonomy" id="22663"/>
    <lineage>
        <taxon>Eukaryota</taxon>
        <taxon>Viridiplantae</taxon>
        <taxon>Streptophyta</taxon>
        <taxon>Embryophyta</taxon>
        <taxon>Tracheophyta</taxon>
        <taxon>Spermatophyta</taxon>
        <taxon>Magnoliopsida</taxon>
        <taxon>eudicotyledons</taxon>
        <taxon>Gunneridae</taxon>
        <taxon>Pentapetalae</taxon>
        <taxon>rosids</taxon>
        <taxon>malvids</taxon>
        <taxon>Myrtales</taxon>
        <taxon>Lythraceae</taxon>
        <taxon>Punica</taxon>
    </lineage>
</organism>
<feature type="domain" description="Syntaxin 6/10/61 N-terminal" evidence="10">
    <location>
        <begin position="13"/>
        <end position="105"/>
    </location>
</feature>
<evidence type="ECO:0000256" key="4">
    <source>
        <dbReference type="ARBA" id="ARBA00022927"/>
    </source>
</evidence>
<evidence type="ECO:0000256" key="2">
    <source>
        <dbReference type="ARBA" id="ARBA00022448"/>
    </source>
</evidence>
<dbReference type="RefSeq" id="XP_031388190.1">
    <property type="nucleotide sequence ID" value="XM_031532330.1"/>
</dbReference>
<dbReference type="PANTHER" id="PTHR34949:SF3">
    <property type="entry name" value="OS08G0244100 PROTEIN"/>
    <property type="match status" value="1"/>
</dbReference>
<accession>A0A218VZZ0</accession>
<dbReference type="GO" id="GO:0048193">
    <property type="term" value="P:Golgi vesicle transport"/>
    <property type="evidence" value="ECO:0007669"/>
    <property type="project" value="InterPro"/>
</dbReference>
<name>A0A218VZZ0_PUNGR</name>
<evidence type="ECO:0000313" key="13">
    <source>
        <dbReference type="Proteomes" id="UP000515151"/>
    </source>
</evidence>
<dbReference type="EMBL" id="MTKT01005556">
    <property type="protein sequence ID" value="OWM65778.1"/>
    <property type="molecule type" value="Genomic_DNA"/>
</dbReference>
<keyword evidence="6" id="KW-0333">Golgi apparatus</keyword>
<dbReference type="FunFam" id="1.20.58.90:FF:000004">
    <property type="entry name" value="Syntaxin 10"/>
    <property type="match status" value="1"/>
</dbReference>
<dbReference type="OrthoDB" id="1889309at2759"/>
<dbReference type="Pfam" id="PF09177">
    <property type="entry name" value="STX6_10_61_N"/>
    <property type="match status" value="1"/>
</dbReference>
<dbReference type="GeneID" id="116201191"/>
<evidence type="ECO:0000256" key="5">
    <source>
        <dbReference type="ARBA" id="ARBA00022989"/>
    </source>
</evidence>
<proteinExistence type="inferred from homology"/>
<evidence type="ECO:0000256" key="9">
    <source>
        <dbReference type="SAM" id="Phobius"/>
    </source>
</evidence>
<comment type="similarity">
    <text evidence="1">Belongs to the syntaxin family.</text>
</comment>
<dbReference type="Gene3D" id="1.20.58.90">
    <property type="match status" value="1"/>
</dbReference>
<evidence type="ECO:0000259" key="10">
    <source>
        <dbReference type="Pfam" id="PF09177"/>
    </source>
</evidence>
<reference evidence="11" key="2">
    <citation type="submission" date="2017-06" db="EMBL/GenBank/DDBJ databases">
        <title>The pomegranate genome and the genomics of punicalagin biosynthesis.</title>
        <authorList>
            <person name="Xu C."/>
        </authorList>
    </citation>
    <scope>NUCLEOTIDE SEQUENCE [LARGE SCALE GENOMIC DNA]</scope>
    <source>
        <tissue evidence="11">Fresh leaf</tissue>
    </source>
</reference>
<protein>
    <submittedName>
        <fullName evidence="14">Uncharacterized protein LOC116201191 isoform X1</fullName>
    </submittedName>
</protein>
<gene>
    <name evidence="14" type="primary">LOC116201191</name>
    <name evidence="11" type="ORF">CDL15_Pgr015203</name>
</gene>